<keyword evidence="4" id="KW-1185">Reference proteome</keyword>
<gene>
    <name evidence="3" type="ORF">E0D97_15660</name>
</gene>
<evidence type="ECO:0000259" key="2">
    <source>
        <dbReference type="PROSITE" id="PS51464"/>
    </source>
</evidence>
<comment type="similarity">
    <text evidence="1">Belongs to the SIS family. PHI subfamily.</text>
</comment>
<accession>A0A4R0P9N3</accession>
<feature type="domain" description="SIS" evidence="2">
    <location>
        <begin position="27"/>
        <end position="163"/>
    </location>
</feature>
<dbReference type="InterPro" id="IPR017552">
    <property type="entry name" value="PHI/rmpB"/>
</dbReference>
<reference evidence="3 4" key="1">
    <citation type="journal article" date="2015" name="Antonie Van Leeuwenhoek">
        <title>Oricola cellulosilytica gen. nov., sp. nov., a cellulose-degrading bacterium of the family Phyllobacteriaceae isolated from surface seashore water, and emended descriptions of Mesorhizobium loti and Phyllobacterium myrsinacearum.</title>
        <authorList>
            <person name="Hameed A."/>
            <person name="Shahina M."/>
            <person name="Lai W.A."/>
            <person name="Lin S.Y."/>
            <person name="Young L.S."/>
            <person name="Liu Y.C."/>
            <person name="Hsu Y.H."/>
            <person name="Young C.C."/>
        </authorList>
    </citation>
    <scope>NUCLEOTIDE SEQUENCE [LARGE SCALE GENOMIC DNA]</scope>
    <source>
        <strain evidence="3 4">KCTC 52183</strain>
    </source>
</reference>
<dbReference type="Pfam" id="PF01380">
    <property type="entry name" value="SIS"/>
    <property type="match status" value="1"/>
</dbReference>
<dbReference type="PROSITE" id="PS51464">
    <property type="entry name" value="SIS"/>
    <property type="match status" value="1"/>
</dbReference>
<comment type="caution">
    <text evidence="3">The sequence shown here is derived from an EMBL/GenBank/DDBJ whole genome shotgun (WGS) entry which is preliminary data.</text>
</comment>
<dbReference type="Proteomes" id="UP000291301">
    <property type="component" value="Unassembled WGS sequence"/>
</dbReference>
<dbReference type="InterPro" id="IPR001347">
    <property type="entry name" value="SIS_dom"/>
</dbReference>
<protein>
    <submittedName>
        <fullName evidence="3">SIS domain-containing protein</fullName>
    </submittedName>
</protein>
<proteinExistence type="inferred from homology"/>
<dbReference type="AlphaFoldDB" id="A0A4R0P9N3"/>
<dbReference type="EMBL" id="SJST01000007">
    <property type="protein sequence ID" value="TCD12432.1"/>
    <property type="molecule type" value="Genomic_DNA"/>
</dbReference>
<sequence>MSNAVRQALDEVGAVLDAVDTPSVDEACRRIAAAERIGLYGCGREALQIRGFAMRLFHLGLPVSMVFDVTMPPLGQGDLLIVSAGPGELATVTALMKTAKQAGANVLFLTAVADTPSATLADHVLHLPAQTMASDRGPAASAILPMGSAYEGALFFLFEIMVATLKRDLRVSEEAMRANHTNME</sequence>
<name>A0A4R0P9N3_9HYPH</name>
<dbReference type="GO" id="GO:0016853">
    <property type="term" value="F:isomerase activity"/>
    <property type="evidence" value="ECO:0007669"/>
    <property type="project" value="InterPro"/>
</dbReference>
<dbReference type="OrthoDB" id="9797832at2"/>
<dbReference type="RefSeq" id="WP_131570640.1">
    <property type="nucleotide sequence ID" value="NZ_JAINFK010000005.1"/>
</dbReference>
<evidence type="ECO:0000256" key="1">
    <source>
        <dbReference type="ARBA" id="ARBA00009235"/>
    </source>
</evidence>
<dbReference type="GO" id="GO:1901135">
    <property type="term" value="P:carbohydrate derivative metabolic process"/>
    <property type="evidence" value="ECO:0007669"/>
    <property type="project" value="InterPro"/>
</dbReference>
<organism evidence="3 4">
    <name type="scientific">Oricola cellulosilytica</name>
    <dbReference type="NCBI Taxonomy" id="1429082"/>
    <lineage>
        <taxon>Bacteria</taxon>
        <taxon>Pseudomonadati</taxon>
        <taxon>Pseudomonadota</taxon>
        <taxon>Alphaproteobacteria</taxon>
        <taxon>Hyphomicrobiales</taxon>
        <taxon>Ahrensiaceae</taxon>
        <taxon>Oricola</taxon>
    </lineage>
</organism>
<dbReference type="PANTHER" id="PTHR43443:SF1">
    <property type="entry name" value="3-HEXULOSE-6-PHOSPHATE ISOMERASE"/>
    <property type="match status" value="1"/>
</dbReference>
<dbReference type="Gene3D" id="3.40.50.10490">
    <property type="entry name" value="Glucose-6-phosphate isomerase like protein, domain 1"/>
    <property type="match status" value="1"/>
</dbReference>
<dbReference type="SUPFAM" id="SSF53697">
    <property type="entry name" value="SIS domain"/>
    <property type="match status" value="1"/>
</dbReference>
<dbReference type="InterPro" id="IPR046348">
    <property type="entry name" value="SIS_dom_sf"/>
</dbReference>
<evidence type="ECO:0000313" key="4">
    <source>
        <dbReference type="Proteomes" id="UP000291301"/>
    </source>
</evidence>
<dbReference type="PANTHER" id="PTHR43443">
    <property type="entry name" value="3-HEXULOSE-6-PHOSPHATE ISOMERASE"/>
    <property type="match status" value="1"/>
</dbReference>
<evidence type="ECO:0000313" key="3">
    <source>
        <dbReference type="EMBL" id="TCD12432.1"/>
    </source>
</evidence>
<dbReference type="GO" id="GO:0097367">
    <property type="term" value="F:carbohydrate derivative binding"/>
    <property type="evidence" value="ECO:0007669"/>
    <property type="project" value="InterPro"/>
</dbReference>